<protein>
    <recommendedName>
        <fullName evidence="2">Curli production assembly/transport component CsgF</fullName>
    </recommendedName>
</protein>
<evidence type="ECO:0000313" key="6">
    <source>
        <dbReference type="Proteomes" id="UP000175989"/>
    </source>
</evidence>
<evidence type="ECO:0000256" key="4">
    <source>
        <dbReference type="SAM" id="SignalP"/>
    </source>
</evidence>
<name>A0A1E7X699_9BURK</name>
<evidence type="ECO:0000256" key="3">
    <source>
        <dbReference type="ARBA" id="ARBA00022729"/>
    </source>
</evidence>
<comment type="caution">
    <text evidence="5">The sequence shown here is derived from an EMBL/GenBank/DDBJ whole genome shotgun (WGS) entry which is preliminary data.</text>
</comment>
<dbReference type="RefSeq" id="WP_229255224.1">
    <property type="nucleotide sequence ID" value="NZ_LROM01000047.1"/>
</dbReference>
<dbReference type="PATRIC" id="fig|762836.4.peg.731"/>
<comment type="function">
    <text evidence="1">May be involved in the biogenesis of curli organelles.</text>
</comment>
<dbReference type="Pfam" id="PF10614">
    <property type="entry name" value="CsgF"/>
    <property type="match status" value="1"/>
</dbReference>
<keyword evidence="3 4" id="KW-0732">Signal</keyword>
<feature type="signal peptide" evidence="4">
    <location>
        <begin position="1"/>
        <end position="24"/>
    </location>
</feature>
<dbReference type="InterPro" id="IPR018893">
    <property type="entry name" value="T8SS_CsgF"/>
</dbReference>
<proteinExistence type="predicted"/>
<organism evidence="5 6">
    <name type="scientific">Duganella phyllosphaerae</name>
    <dbReference type="NCBI Taxonomy" id="762836"/>
    <lineage>
        <taxon>Bacteria</taxon>
        <taxon>Pseudomonadati</taxon>
        <taxon>Pseudomonadota</taxon>
        <taxon>Betaproteobacteria</taxon>
        <taxon>Burkholderiales</taxon>
        <taxon>Oxalobacteraceae</taxon>
        <taxon>Telluria group</taxon>
        <taxon>Duganella</taxon>
    </lineage>
</organism>
<dbReference type="Proteomes" id="UP000175989">
    <property type="component" value="Unassembled WGS sequence"/>
</dbReference>
<dbReference type="AlphaFoldDB" id="A0A1E7X699"/>
<accession>A0A1E7X699</accession>
<feature type="chain" id="PRO_5009208426" description="Curli production assembly/transport component CsgF" evidence="4">
    <location>
        <begin position="25"/>
        <end position="144"/>
    </location>
</feature>
<gene>
    <name evidence="5" type="ORF">DUPY_06880</name>
</gene>
<sequence length="144" mass="15150">MRTCTFRTGMLILLAGALHCNTHATELVYQAVNPSFGGYPANGQHLLALATATNKHVDKGGLGYSSLLDQSPLAQFNQTLERTVLSQLASAATSKLTGPDGKLLPGTFQTSNFTITVTDLGGGMLRITTVDKTTGTSTSFEVSQ</sequence>
<dbReference type="EMBL" id="LROM01000047">
    <property type="protein sequence ID" value="OFA08559.1"/>
    <property type="molecule type" value="Genomic_DNA"/>
</dbReference>
<reference evidence="6" key="1">
    <citation type="journal article" date="2016" name="Front. Microbiol.">
        <title>Molecular Keys to the Janthinobacterium and Duganella spp. Interaction with the Plant Pathogen Fusarium graminearum.</title>
        <authorList>
            <person name="Haack F.S."/>
            <person name="Poehlein A."/>
            <person name="Kroger C."/>
            <person name="Voigt C.A."/>
            <person name="Piepenbring M."/>
            <person name="Bode H.B."/>
            <person name="Daniel R."/>
            <person name="Schafer W."/>
            <person name="Streit W.R."/>
        </authorList>
    </citation>
    <scope>NUCLEOTIDE SEQUENCE [LARGE SCALE GENOMIC DNA]</scope>
    <source>
        <strain evidence="6">T54</strain>
    </source>
</reference>
<evidence type="ECO:0000256" key="2">
    <source>
        <dbReference type="ARBA" id="ARBA00014031"/>
    </source>
</evidence>
<evidence type="ECO:0000256" key="1">
    <source>
        <dbReference type="ARBA" id="ARBA00003989"/>
    </source>
</evidence>
<keyword evidence="6" id="KW-1185">Reference proteome</keyword>
<evidence type="ECO:0000313" key="5">
    <source>
        <dbReference type="EMBL" id="OFA08559.1"/>
    </source>
</evidence>